<feature type="transmembrane region" description="Helical" evidence="2">
    <location>
        <begin position="7"/>
        <end position="28"/>
    </location>
</feature>
<organism evidence="3 4">
    <name type="scientific">Platanthera guangdongensis</name>
    <dbReference type="NCBI Taxonomy" id="2320717"/>
    <lineage>
        <taxon>Eukaryota</taxon>
        <taxon>Viridiplantae</taxon>
        <taxon>Streptophyta</taxon>
        <taxon>Embryophyta</taxon>
        <taxon>Tracheophyta</taxon>
        <taxon>Spermatophyta</taxon>
        <taxon>Magnoliopsida</taxon>
        <taxon>Liliopsida</taxon>
        <taxon>Asparagales</taxon>
        <taxon>Orchidaceae</taxon>
        <taxon>Orchidoideae</taxon>
        <taxon>Orchideae</taxon>
        <taxon>Orchidinae</taxon>
        <taxon>Platanthera</taxon>
    </lineage>
</organism>
<keyword evidence="2" id="KW-0472">Membrane</keyword>
<evidence type="ECO:0000313" key="4">
    <source>
        <dbReference type="Proteomes" id="UP001412067"/>
    </source>
</evidence>
<feature type="region of interest" description="Disordered" evidence="1">
    <location>
        <begin position="270"/>
        <end position="294"/>
    </location>
</feature>
<evidence type="ECO:0000256" key="2">
    <source>
        <dbReference type="SAM" id="Phobius"/>
    </source>
</evidence>
<dbReference type="SUPFAM" id="SSF53474">
    <property type="entry name" value="alpha/beta-Hydrolases"/>
    <property type="match status" value="1"/>
</dbReference>
<feature type="transmembrane region" description="Helical" evidence="2">
    <location>
        <begin position="63"/>
        <end position="81"/>
    </location>
</feature>
<evidence type="ECO:0000313" key="3">
    <source>
        <dbReference type="EMBL" id="KAK8943825.1"/>
    </source>
</evidence>
<accession>A0ABR2LL22</accession>
<reference evidence="3 4" key="1">
    <citation type="journal article" date="2022" name="Nat. Plants">
        <title>Genomes of leafy and leafless Platanthera orchids illuminate the evolution of mycoheterotrophy.</title>
        <authorList>
            <person name="Li M.H."/>
            <person name="Liu K.W."/>
            <person name="Li Z."/>
            <person name="Lu H.C."/>
            <person name="Ye Q.L."/>
            <person name="Zhang D."/>
            <person name="Wang J.Y."/>
            <person name="Li Y.F."/>
            <person name="Zhong Z.M."/>
            <person name="Liu X."/>
            <person name="Yu X."/>
            <person name="Liu D.K."/>
            <person name="Tu X.D."/>
            <person name="Liu B."/>
            <person name="Hao Y."/>
            <person name="Liao X.Y."/>
            <person name="Jiang Y.T."/>
            <person name="Sun W.H."/>
            <person name="Chen J."/>
            <person name="Chen Y.Q."/>
            <person name="Ai Y."/>
            <person name="Zhai J.W."/>
            <person name="Wu S.S."/>
            <person name="Zhou Z."/>
            <person name="Hsiao Y.Y."/>
            <person name="Wu W.L."/>
            <person name="Chen Y.Y."/>
            <person name="Lin Y.F."/>
            <person name="Hsu J.L."/>
            <person name="Li C.Y."/>
            <person name="Wang Z.W."/>
            <person name="Zhao X."/>
            <person name="Zhong W.Y."/>
            <person name="Ma X.K."/>
            <person name="Ma L."/>
            <person name="Huang J."/>
            <person name="Chen G.Z."/>
            <person name="Huang M.Z."/>
            <person name="Huang L."/>
            <person name="Peng D.H."/>
            <person name="Luo Y.B."/>
            <person name="Zou S.Q."/>
            <person name="Chen S.P."/>
            <person name="Lan S."/>
            <person name="Tsai W.C."/>
            <person name="Van de Peer Y."/>
            <person name="Liu Z.J."/>
        </authorList>
    </citation>
    <scope>NUCLEOTIDE SEQUENCE [LARGE SCALE GENOMIC DNA]</scope>
    <source>
        <strain evidence="3">Lor288</strain>
    </source>
</reference>
<keyword evidence="2" id="KW-0812">Transmembrane</keyword>
<comment type="caution">
    <text evidence="3">The sequence shown here is derived from an EMBL/GenBank/DDBJ whole genome shotgun (WGS) entry which is preliminary data.</text>
</comment>
<gene>
    <name evidence="3" type="ORF">KSP40_PGU020666</name>
</gene>
<dbReference type="Gene3D" id="3.40.50.1820">
    <property type="entry name" value="alpha/beta hydrolase"/>
    <property type="match status" value="1"/>
</dbReference>
<dbReference type="EMBL" id="JBBWWR010000018">
    <property type="protein sequence ID" value="KAK8943825.1"/>
    <property type="molecule type" value="Genomic_DNA"/>
</dbReference>
<dbReference type="InterPro" id="IPR029058">
    <property type="entry name" value="AB_hydrolase_fold"/>
</dbReference>
<evidence type="ECO:0000256" key="1">
    <source>
        <dbReference type="SAM" id="MobiDB-lite"/>
    </source>
</evidence>
<protein>
    <submittedName>
        <fullName evidence="3">Uncharacterized protein</fullName>
    </submittedName>
</protein>
<feature type="compositionally biased region" description="Basic and acidic residues" evidence="1">
    <location>
        <begin position="284"/>
        <end position="294"/>
    </location>
</feature>
<proteinExistence type="predicted"/>
<dbReference type="PANTHER" id="PTHR11005">
    <property type="entry name" value="LYSOSOMAL ACID LIPASE-RELATED"/>
    <property type="match status" value="1"/>
</dbReference>
<name>A0ABR2LL22_9ASPA</name>
<keyword evidence="2" id="KW-1133">Transmembrane helix</keyword>
<keyword evidence="4" id="KW-1185">Reference proteome</keyword>
<dbReference type="Proteomes" id="UP001412067">
    <property type="component" value="Unassembled WGS sequence"/>
</dbReference>
<sequence length="294" mass="33125">MAGDCQPYKLAVVSHSLGGAVMLMYIIMRRIEEKPHRLSRMILLSPAGFHEDSTFALTVVEHLILLVGPILAPIIPGLYIPTRFFRMLMNKLARDFHNYPAVGGLVQTFMSYVVGGDSSNWVGVLGLPHYNMDNMPGVSLRVAVHLAQIKRSKKFMMYDYGSAAANMDAYGSPKPLDLGQYYHLIDVPIDLVAGRRDRVIRASMVRKHYRLMKRAGVKVSYNEFAYAHLDFTFSHREELLAFVMSRLLLPLPGTPPKPSLNQGCVRVGRQINSESSSEHDDDEYMRRDDIKPVG</sequence>